<accession>A0A0E9XL02</accession>
<organism evidence="1">
    <name type="scientific">Anguilla anguilla</name>
    <name type="common">European freshwater eel</name>
    <name type="synonym">Muraena anguilla</name>
    <dbReference type="NCBI Taxonomy" id="7936"/>
    <lineage>
        <taxon>Eukaryota</taxon>
        <taxon>Metazoa</taxon>
        <taxon>Chordata</taxon>
        <taxon>Craniata</taxon>
        <taxon>Vertebrata</taxon>
        <taxon>Euteleostomi</taxon>
        <taxon>Actinopterygii</taxon>
        <taxon>Neopterygii</taxon>
        <taxon>Teleostei</taxon>
        <taxon>Anguilliformes</taxon>
        <taxon>Anguillidae</taxon>
        <taxon>Anguilla</taxon>
    </lineage>
</organism>
<sequence length="18" mass="2345">MSPRVCLRQVFLWRFCRF</sequence>
<dbReference type="AlphaFoldDB" id="A0A0E9XL02"/>
<name>A0A0E9XL02_ANGAN</name>
<reference evidence="1" key="1">
    <citation type="submission" date="2014-11" db="EMBL/GenBank/DDBJ databases">
        <authorList>
            <person name="Amaro Gonzalez C."/>
        </authorList>
    </citation>
    <scope>NUCLEOTIDE SEQUENCE</scope>
</reference>
<protein>
    <submittedName>
        <fullName evidence="1">Uncharacterized protein</fullName>
    </submittedName>
</protein>
<evidence type="ECO:0000313" key="1">
    <source>
        <dbReference type="EMBL" id="JAI03408.1"/>
    </source>
</evidence>
<proteinExistence type="predicted"/>
<reference evidence="1" key="2">
    <citation type="journal article" date="2015" name="Fish Shellfish Immunol.">
        <title>Early steps in the European eel (Anguilla anguilla)-Vibrio vulnificus interaction in the gills: Role of the RtxA13 toxin.</title>
        <authorList>
            <person name="Callol A."/>
            <person name="Pajuelo D."/>
            <person name="Ebbesson L."/>
            <person name="Teles M."/>
            <person name="MacKenzie S."/>
            <person name="Amaro C."/>
        </authorList>
    </citation>
    <scope>NUCLEOTIDE SEQUENCE</scope>
</reference>
<dbReference type="EMBL" id="GBXM01005170">
    <property type="protein sequence ID" value="JAI03408.1"/>
    <property type="molecule type" value="Transcribed_RNA"/>
</dbReference>